<evidence type="ECO:0000313" key="2">
    <source>
        <dbReference type="EMBL" id="CAF0732704.1"/>
    </source>
</evidence>
<keyword evidence="1" id="KW-0732">Signal</keyword>
<dbReference type="EMBL" id="CAJNOC010000246">
    <property type="protein sequence ID" value="CAF0732704.1"/>
    <property type="molecule type" value="Genomic_DNA"/>
</dbReference>
<dbReference type="Proteomes" id="UP000663879">
    <property type="component" value="Unassembled WGS sequence"/>
</dbReference>
<organism evidence="2 3">
    <name type="scientific">Brachionus calyciflorus</name>
    <dbReference type="NCBI Taxonomy" id="104777"/>
    <lineage>
        <taxon>Eukaryota</taxon>
        <taxon>Metazoa</taxon>
        <taxon>Spiralia</taxon>
        <taxon>Gnathifera</taxon>
        <taxon>Rotifera</taxon>
        <taxon>Eurotatoria</taxon>
        <taxon>Monogononta</taxon>
        <taxon>Pseudotrocha</taxon>
        <taxon>Ploima</taxon>
        <taxon>Brachionidae</taxon>
        <taxon>Brachionus</taxon>
    </lineage>
</organism>
<proteinExistence type="predicted"/>
<comment type="caution">
    <text evidence="2">The sequence shown here is derived from an EMBL/GenBank/DDBJ whole genome shotgun (WGS) entry which is preliminary data.</text>
</comment>
<protein>
    <submittedName>
        <fullName evidence="2">Uncharacterized protein</fullName>
    </submittedName>
</protein>
<evidence type="ECO:0000256" key="1">
    <source>
        <dbReference type="SAM" id="SignalP"/>
    </source>
</evidence>
<gene>
    <name evidence="2" type="ORF">OXX778_LOCUS2940</name>
</gene>
<dbReference type="AlphaFoldDB" id="A0A813N454"/>
<keyword evidence="3" id="KW-1185">Reference proteome</keyword>
<reference evidence="2" key="1">
    <citation type="submission" date="2021-02" db="EMBL/GenBank/DDBJ databases">
        <authorList>
            <person name="Nowell W R."/>
        </authorList>
    </citation>
    <scope>NUCLEOTIDE SEQUENCE</scope>
    <source>
        <strain evidence="2">Ploen Becks lab</strain>
    </source>
</reference>
<evidence type="ECO:0000313" key="3">
    <source>
        <dbReference type="Proteomes" id="UP000663879"/>
    </source>
</evidence>
<sequence length="109" mass="11662">MIKSILCIIFLGLAVSAVPIENQRDLLSSALQLFGLDQVWSNIQSLGTSTVAQFTAILTQLLFAGSQLWEQAKLVFAQLVADLTNHAGDAVPLVSQAIAQLNQLLAQGK</sequence>
<accession>A0A813N454</accession>
<name>A0A813N454_9BILA</name>
<feature type="chain" id="PRO_5032952557" evidence="1">
    <location>
        <begin position="18"/>
        <end position="109"/>
    </location>
</feature>
<feature type="signal peptide" evidence="1">
    <location>
        <begin position="1"/>
        <end position="17"/>
    </location>
</feature>